<dbReference type="Pfam" id="PF04828">
    <property type="entry name" value="GFA"/>
    <property type="match status" value="1"/>
</dbReference>
<evidence type="ECO:0000313" key="6">
    <source>
        <dbReference type="EMBL" id="MDY8107942.1"/>
    </source>
</evidence>
<keyword evidence="7" id="KW-1185">Reference proteome</keyword>
<keyword evidence="3" id="KW-0862">Zinc</keyword>
<dbReference type="PANTHER" id="PTHR33337:SF40">
    <property type="entry name" value="CENP-V_GFA DOMAIN-CONTAINING PROTEIN-RELATED"/>
    <property type="match status" value="1"/>
</dbReference>
<proteinExistence type="inferred from homology"/>
<protein>
    <submittedName>
        <fullName evidence="6">GFA family protein</fullName>
    </submittedName>
</protein>
<evidence type="ECO:0000256" key="1">
    <source>
        <dbReference type="ARBA" id="ARBA00005495"/>
    </source>
</evidence>
<organism evidence="6 7">
    <name type="scientific">Fulvimarina uroteuthidis</name>
    <dbReference type="NCBI Taxonomy" id="3098149"/>
    <lineage>
        <taxon>Bacteria</taxon>
        <taxon>Pseudomonadati</taxon>
        <taxon>Pseudomonadota</taxon>
        <taxon>Alphaproteobacteria</taxon>
        <taxon>Hyphomicrobiales</taxon>
        <taxon>Aurantimonadaceae</taxon>
        <taxon>Fulvimarina</taxon>
    </lineage>
</organism>
<evidence type="ECO:0000313" key="7">
    <source>
        <dbReference type="Proteomes" id="UP001294412"/>
    </source>
</evidence>
<dbReference type="InterPro" id="IPR011057">
    <property type="entry name" value="Mss4-like_sf"/>
</dbReference>
<reference evidence="6 7" key="1">
    <citation type="submission" date="2023-12" db="EMBL/GenBank/DDBJ databases">
        <title>Description of Novel Strain Fulvimarina sp. 2208YS6-2-32 isolated from Uroteuthis (Photololigo) edulis.</title>
        <authorList>
            <person name="Park J.-S."/>
        </authorList>
    </citation>
    <scope>NUCLEOTIDE SEQUENCE [LARGE SCALE GENOMIC DNA]</scope>
    <source>
        <strain evidence="6 7">2208YS6-2-32</strain>
    </source>
</reference>
<dbReference type="RefSeq" id="WP_322185398.1">
    <property type="nucleotide sequence ID" value="NZ_JAXLPB010000001.1"/>
</dbReference>
<dbReference type="PROSITE" id="PS51891">
    <property type="entry name" value="CENP_V_GFA"/>
    <property type="match status" value="1"/>
</dbReference>
<dbReference type="PANTHER" id="PTHR33337">
    <property type="entry name" value="GFA DOMAIN-CONTAINING PROTEIN"/>
    <property type="match status" value="1"/>
</dbReference>
<dbReference type="SUPFAM" id="SSF51316">
    <property type="entry name" value="Mss4-like"/>
    <property type="match status" value="1"/>
</dbReference>
<evidence type="ECO:0000256" key="3">
    <source>
        <dbReference type="ARBA" id="ARBA00022833"/>
    </source>
</evidence>
<sequence length="152" mass="16850">MTNSDKLSHGECRCGRVRFLVRGEPLVTSACHCTGCQKMTGSAFSLSALYPISAFEVTEGETVIGGLHGGLRHQFCDHCKSWLFTLIEGMDELVNVRATLLDTADTYEPFIETYTSERLAWAKTPAVHSFERFPERDAFPALLAAFAERAAR</sequence>
<dbReference type="EMBL" id="JAXLPB010000001">
    <property type="protein sequence ID" value="MDY8107942.1"/>
    <property type="molecule type" value="Genomic_DNA"/>
</dbReference>
<name>A0ABU5HXS5_9HYPH</name>
<comment type="similarity">
    <text evidence="1">Belongs to the Gfa family.</text>
</comment>
<evidence type="ECO:0000256" key="2">
    <source>
        <dbReference type="ARBA" id="ARBA00022723"/>
    </source>
</evidence>
<keyword evidence="2" id="KW-0479">Metal-binding</keyword>
<keyword evidence="4" id="KW-0456">Lyase</keyword>
<comment type="caution">
    <text evidence="6">The sequence shown here is derived from an EMBL/GenBank/DDBJ whole genome shotgun (WGS) entry which is preliminary data.</text>
</comment>
<gene>
    <name evidence="6" type="ORF">U0C82_02100</name>
</gene>
<feature type="domain" description="CENP-V/GFA" evidence="5">
    <location>
        <begin position="8"/>
        <end position="108"/>
    </location>
</feature>
<dbReference type="InterPro" id="IPR006913">
    <property type="entry name" value="CENP-V/GFA"/>
</dbReference>
<dbReference type="Proteomes" id="UP001294412">
    <property type="component" value="Unassembled WGS sequence"/>
</dbReference>
<accession>A0ABU5HXS5</accession>
<evidence type="ECO:0000259" key="5">
    <source>
        <dbReference type="PROSITE" id="PS51891"/>
    </source>
</evidence>
<dbReference type="Gene3D" id="3.90.1590.10">
    <property type="entry name" value="glutathione-dependent formaldehyde- activating enzyme (gfa)"/>
    <property type="match status" value="1"/>
</dbReference>
<evidence type="ECO:0000256" key="4">
    <source>
        <dbReference type="ARBA" id="ARBA00023239"/>
    </source>
</evidence>